<dbReference type="Proteomes" id="UP001152797">
    <property type="component" value="Unassembled WGS sequence"/>
</dbReference>
<keyword evidence="3" id="KW-1185">Reference proteome</keyword>
<reference evidence="2 3" key="2">
    <citation type="submission" date="2024-05" db="EMBL/GenBank/DDBJ databases">
        <authorList>
            <person name="Chen Y."/>
            <person name="Shah S."/>
            <person name="Dougan E. K."/>
            <person name="Thang M."/>
            <person name="Chan C."/>
        </authorList>
    </citation>
    <scope>NUCLEOTIDE SEQUENCE [LARGE SCALE GENOMIC DNA]</scope>
</reference>
<comment type="caution">
    <text evidence="1">The sequence shown here is derived from an EMBL/GenBank/DDBJ whole genome shotgun (WGS) entry which is preliminary data.</text>
</comment>
<sequence length="184" mass="20273">MLSGLCLMTHNEATLPVVGPSSKIGNVKSSRKVDDTFFDDSDLTSIDPPSLPATLSLVETEGKESKSLPGVLPLWDPTLWSSFNSWTAPDPNAPAAPNGLTHHLWTAQIEAFRHRVEEHQLGFKHFIERHFTASRFLNFEIVTRGQRNGTGVVPLPGCEEAEPEDLTTCQFCGMHNAEATQEFS</sequence>
<proteinExistence type="predicted"/>
<dbReference type="EMBL" id="CAMXCT010000243">
    <property type="protein sequence ID" value="CAI3976088.1"/>
    <property type="molecule type" value="Genomic_DNA"/>
</dbReference>
<reference evidence="1" key="1">
    <citation type="submission" date="2022-10" db="EMBL/GenBank/DDBJ databases">
        <authorList>
            <person name="Chen Y."/>
            <person name="Dougan E. K."/>
            <person name="Chan C."/>
            <person name="Rhodes N."/>
            <person name="Thang M."/>
        </authorList>
    </citation>
    <scope>NUCLEOTIDE SEQUENCE</scope>
</reference>
<name>A0A9P1BPG3_9DINO</name>
<organism evidence="1">
    <name type="scientific">Cladocopium goreaui</name>
    <dbReference type="NCBI Taxonomy" id="2562237"/>
    <lineage>
        <taxon>Eukaryota</taxon>
        <taxon>Sar</taxon>
        <taxon>Alveolata</taxon>
        <taxon>Dinophyceae</taxon>
        <taxon>Suessiales</taxon>
        <taxon>Symbiodiniaceae</taxon>
        <taxon>Cladocopium</taxon>
    </lineage>
</organism>
<evidence type="ECO:0000313" key="3">
    <source>
        <dbReference type="Proteomes" id="UP001152797"/>
    </source>
</evidence>
<evidence type="ECO:0000313" key="1">
    <source>
        <dbReference type="EMBL" id="CAI3976088.1"/>
    </source>
</evidence>
<accession>A0A9P1BPG3</accession>
<dbReference type="AlphaFoldDB" id="A0A9P1BPG3"/>
<evidence type="ECO:0000313" key="2">
    <source>
        <dbReference type="EMBL" id="CAL4763400.1"/>
    </source>
</evidence>
<gene>
    <name evidence="1" type="ORF">C1SCF055_LOCUS4344</name>
</gene>
<protein>
    <submittedName>
        <fullName evidence="1">Uncharacterized protein</fullName>
    </submittedName>
</protein>
<dbReference type="EMBL" id="CAMXCT030000243">
    <property type="protein sequence ID" value="CAL4763400.1"/>
    <property type="molecule type" value="Genomic_DNA"/>
</dbReference>
<dbReference type="EMBL" id="CAMXCT020000243">
    <property type="protein sequence ID" value="CAL1129463.1"/>
    <property type="molecule type" value="Genomic_DNA"/>
</dbReference>